<sequence length="498" mass="55227">MKREINFLILVILIAVSSTAAVNGDITRDNQSDLKGDIVLTVVTRHDVTITNEFKEKFLATEEAQNLGISDIDFKSVSTDDGWRSLLKDASKGVDVAWGGGPALFSTMANYKALKPIDDPDLLNYLNETVPDRIAGAAMKWWDEDNNLLFVASAISSFGFTVNHQFLSDKGLPVPHTWEELASPEFYVSPDVRAISMGDPPETTSNTRIYQIILQAFGWEKGWAIITKMGANAGIYPGSVDTRAAVINGEVGVAMTIDFYGVIAMRENPNCEYIIPEGQSIVNGDPIALGANVDDYEAAKAFIKFVESPEGQAVWFTEGLDRLPVLESAFHTDAGQTENGQALYALYNETLDNEGIVFDEELAVSNLDTTIYYFHETITANHDLLREAWGSMVLRLKDGNITQEKFEELSAQLTEVGMTLNESIEWNDEFQTDPNFASAKRSEWKNFAKQKYNAIIDEIGRIPGEDNTTETPTKTPVSTLFSIIGFATLVIVLRRKRR</sequence>
<protein>
    <submittedName>
        <fullName evidence="3">ABC transporter substrate-binding protein</fullName>
    </submittedName>
</protein>
<dbReference type="Gene3D" id="3.40.190.10">
    <property type="entry name" value="Periplasmic binding protein-like II"/>
    <property type="match status" value="1"/>
</dbReference>
<dbReference type="PANTHER" id="PTHR30006">
    <property type="entry name" value="THIAMINE-BINDING PERIPLASMIC PROTEIN-RELATED"/>
    <property type="match status" value="1"/>
</dbReference>
<keyword evidence="2" id="KW-0472">Membrane</keyword>
<gene>
    <name evidence="3" type="ORF">K9W45_05645</name>
</gene>
<dbReference type="InterPro" id="IPR006059">
    <property type="entry name" value="SBP"/>
</dbReference>
<keyword evidence="2" id="KW-1133">Transmembrane helix</keyword>
<evidence type="ECO:0000313" key="3">
    <source>
        <dbReference type="EMBL" id="UJG41947.1"/>
    </source>
</evidence>
<organism evidence="3">
    <name type="scientific">Candidatus Heimdallarchaeum aukensis</name>
    <dbReference type="NCBI Taxonomy" id="2876573"/>
    <lineage>
        <taxon>Archaea</taxon>
        <taxon>Promethearchaeati</taxon>
        <taxon>Candidatus Heimdallarchaeota</taxon>
        <taxon>Candidatus Heimdallarchaeia (ex Rinke et al. 2021) (nom. nud.)</taxon>
        <taxon>Candidatus Heimdallarchaeales</taxon>
        <taxon>Candidatus Heimdallarchaeaceae</taxon>
        <taxon>Candidatus Heimdallarchaeum</taxon>
    </lineage>
</organism>
<evidence type="ECO:0000256" key="2">
    <source>
        <dbReference type="SAM" id="Phobius"/>
    </source>
</evidence>
<dbReference type="AlphaFoldDB" id="A0A9Y1BN52"/>
<feature type="transmembrane region" description="Helical" evidence="2">
    <location>
        <begin position="475"/>
        <end position="493"/>
    </location>
</feature>
<keyword evidence="1" id="KW-0732">Signal</keyword>
<accession>A0A9Y1BN52</accession>
<proteinExistence type="predicted"/>
<dbReference type="SUPFAM" id="SSF53850">
    <property type="entry name" value="Periplasmic binding protein-like II"/>
    <property type="match status" value="1"/>
</dbReference>
<reference evidence="3" key="1">
    <citation type="journal article" date="2022" name="Nat. Microbiol.">
        <title>Unique mobile elements and scalable gene flow at the prokaryote-eukaryote boundary revealed by circularized Asgard archaea genomes.</title>
        <authorList>
            <person name="Wu F."/>
            <person name="Speth D.R."/>
            <person name="Philosof A."/>
            <person name="Cremiere A."/>
            <person name="Narayanan A."/>
            <person name="Barco R.A."/>
            <person name="Connon S.A."/>
            <person name="Amend J.P."/>
            <person name="Antoshechkin I.A."/>
            <person name="Orphan V.J."/>
        </authorList>
    </citation>
    <scope>NUCLEOTIDE SEQUENCE</scope>
    <source>
        <strain evidence="3">PM71</strain>
    </source>
</reference>
<dbReference type="EMBL" id="CP084166">
    <property type="protein sequence ID" value="UJG41947.1"/>
    <property type="molecule type" value="Genomic_DNA"/>
</dbReference>
<dbReference type="Proteomes" id="UP001201020">
    <property type="component" value="Chromosome"/>
</dbReference>
<keyword evidence="2" id="KW-0812">Transmembrane</keyword>
<dbReference type="Pfam" id="PF13416">
    <property type="entry name" value="SBP_bac_8"/>
    <property type="match status" value="1"/>
</dbReference>
<dbReference type="PANTHER" id="PTHR30006:SF24">
    <property type="entry name" value="SLL0237 PROTEIN"/>
    <property type="match status" value="1"/>
</dbReference>
<evidence type="ECO:0000256" key="1">
    <source>
        <dbReference type="ARBA" id="ARBA00022729"/>
    </source>
</evidence>
<name>A0A9Y1BN52_9ARCH</name>